<dbReference type="GO" id="GO:0000215">
    <property type="term" value="F:tRNA 2'-phosphotransferase activity"/>
    <property type="evidence" value="ECO:0007669"/>
    <property type="project" value="TreeGrafter"/>
</dbReference>
<sequence length="183" mass="20206">MTPSPHDAALSKFLSFILRHHPETIGLHLDAQGWADVETLLRLMNAHDRTIDRALLEHIVATNNKKRFAFNADGTKIRASQGHSIAIDLAYTPQEPPEMLYHGTAAATVAAIFASGGLEKRARQHVHLSADPDTAVKVGQRNGKPVVLRVLAGQMQRDGFLFYRSDNGVWLTDHVPAAYLQRS</sequence>
<dbReference type="OrthoDB" id="4537997at2"/>
<dbReference type="AlphaFoldDB" id="A0A381EDF3"/>
<dbReference type="InterPro" id="IPR042080">
    <property type="entry name" value="RNA_2'-PTrans_N"/>
</dbReference>
<keyword evidence="3 5" id="KW-0520">NAD</keyword>
<comment type="similarity">
    <text evidence="1 5">Belongs to the KptA/TPT1 family.</text>
</comment>
<keyword evidence="7" id="KW-1185">Reference proteome</keyword>
<dbReference type="NCBIfam" id="NF002014">
    <property type="entry name" value="PRK00819.1-4"/>
    <property type="match status" value="1"/>
</dbReference>
<evidence type="ECO:0000256" key="5">
    <source>
        <dbReference type="HAMAP-Rule" id="MF_00299"/>
    </source>
</evidence>
<dbReference type="InterPro" id="IPR042081">
    <property type="entry name" value="RNA_2'-PTrans_C"/>
</dbReference>
<dbReference type="Pfam" id="PF01885">
    <property type="entry name" value="PTS_2-RNA"/>
    <property type="match status" value="1"/>
</dbReference>
<gene>
    <name evidence="5" type="primary">kptA</name>
    <name evidence="6" type="ORF">NCTC13294_02223</name>
</gene>
<dbReference type="Gene3D" id="1.10.10.970">
    <property type="entry name" value="RNA 2'-phosphotransferase, Tpt1/KptA family, N-terminal domain"/>
    <property type="match status" value="1"/>
</dbReference>
<evidence type="ECO:0000256" key="3">
    <source>
        <dbReference type="ARBA" id="ARBA00023027"/>
    </source>
</evidence>
<evidence type="ECO:0000256" key="2">
    <source>
        <dbReference type="ARBA" id="ARBA00022679"/>
    </source>
</evidence>
<dbReference type="Proteomes" id="UP000254572">
    <property type="component" value="Unassembled WGS sequence"/>
</dbReference>
<accession>A0A381EDF3</accession>
<dbReference type="SUPFAM" id="SSF56399">
    <property type="entry name" value="ADP-ribosylation"/>
    <property type="match status" value="1"/>
</dbReference>
<reference evidence="6 7" key="1">
    <citation type="submission" date="2018-06" db="EMBL/GenBank/DDBJ databases">
        <authorList>
            <consortium name="Pathogen Informatics"/>
            <person name="Doyle S."/>
        </authorList>
    </citation>
    <scope>NUCLEOTIDE SEQUENCE [LARGE SCALE GENOMIC DNA]</scope>
    <source>
        <strain evidence="6 7">NCTC13294</strain>
    </source>
</reference>
<dbReference type="GO" id="GO:0003950">
    <property type="term" value="F:NAD+ poly-ADP-ribosyltransferase activity"/>
    <property type="evidence" value="ECO:0007669"/>
    <property type="project" value="InterPro"/>
</dbReference>
<name>A0A381EDF3_9GAMM</name>
<dbReference type="InterPro" id="IPR002745">
    <property type="entry name" value="Ptrans_KptA/Tpt1"/>
</dbReference>
<keyword evidence="2 5" id="KW-0808">Transferase</keyword>
<organism evidence="6 7">
    <name type="scientific">Cardiobacterium valvarum</name>
    <dbReference type="NCBI Taxonomy" id="194702"/>
    <lineage>
        <taxon>Bacteria</taxon>
        <taxon>Pseudomonadati</taxon>
        <taxon>Pseudomonadota</taxon>
        <taxon>Gammaproteobacteria</taxon>
        <taxon>Cardiobacteriales</taxon>
        <taxon>Cardiobacteriaceae</taxon>
        <taxon>Cardiobacterium</taxon>
    </lineage>
</organism>
<dbReference type="InterPro" id="IPR022928">
    <property type="entry name" value="RNA_2'-PTrans_KptA"/>
</dbReference>
<dbReference type="EC" id="2.7.1.-" evidence="5"/>
<proteinExistence type="inferred from homology"/>
<dbReference type="PANTHER" id="PTHR12684">
    <property type="entry name" value="PUTATIVE PHOSPHOTRANSFERASE"/>
    <property type="match status" value="1"/>
</dbReference>
<evidence type="ECO:0000313" key="6">
    <source>
        <dbReference type="EMBL" id="SUX25064.1"/>
    </source>
</evidence>
<evidence type="ECO:0000256" key="4">
    <source>
        <dbReference type="ARBA" id="ARBA00025212"/>
    </source>
</evidence>
<dbReference type="RefSeq" id="WP_115612354.1">
    <property type="nucleotide sequence ID" value="NZ_JBHLZC010000001.1"/>
</dbReference>
<dbReference type="PANTHER" id="PTHR12684:SF2">
    <property type="entry name" value="TRNA 2'-PHOSPHOTRANSFERASE 1"/>
    <property type="match status" value="1"/>
</dbReference>
<dbReference type="Gene3D" id="3.20.170.30">
    <property type="match status" value="1"/>
</dbReference>
<evidence type="ECO:0000313" key="7">
    <source>
        <dbReference type="Proteomes" id="UP000254572"/>
    </source>
</evidence>
<dbReference type="HAMAP" id="MF_00299">
    <property type="entry name" value="KptA"/>
    <property type="match status" value="1"/>
</dbReference>
<comment type="function">
    <text evidence="4 5">Removes the 2'-phosphate from RNA via an intermediate in which the phosphate is ADP-ribosylated by NAD followed by a presumed transesterification to release the RNA and generate ADP-ribose 1''-2''-cyclic phosphate (APPR&gt;P). May function as an ADP-ribosylase.</text>
</comment>
<protein>
    <recommendedName>
        <fullName evidence="5">Probable RNA 2'-phosphotransferase</fullName>
        <ecNumber evidence="5">2.7.1.-</ecNumber>
    </recommendedName>
</protein>
<evidence type="ECO:0000256" key="1">
    <source>
        <dbReference type="ARBA" id="ARBA00009836"/>
    </source>
</evidence>
<dbReference type="GO" id="GO:0006388">
    <property type="term" value="P:tRNA splicing, via endonucleolytic cleavage and ligation"/>
    <property type="evidence" value="ECO:0007669"/>
    <property type="project" value="UniProtKB-UniRule"/>
</dbReference>
<dbReference type="EMBL" id="UFUW01000001">
    <property type="protein sequence ID" value="SUX25064.1"/>
    <property type="molecule type" value="Genomic_DNA"/>
</dbReference>